<evidence type="ECO:0000313" key="6">
    <source>
        <dbReference type="EMBL" id="CAK0889075.1"/>
    </source>
</evidence>
<sequence>MAGTRPPPRDRLLSALAWAALLAAAGRLPCGALVGGGAARASPAPARRRAQAAGALPPRPAAGGSGLFVGGGAARAAPAPARRRAQPVDIVPGRRGGPCIIVISDSTGDTAKFLFSRALETYDSAQRPGVTLYSYVTKPMELAEILAMETSHGYSELYVVATLVEPSMIRWIEKLSVDMGIQNLNLMKPMLDEFNLFLGSKAEGKAGATDSSSSIVMQQLDDLVSKEFLGMVDAANFVRSRSDARRPADWHEADIILVGVSRCGKTSVASFLAQRGKKTACVRIGAGKPMPEGLGTADPSKVVLVTRSADHILRRRKKRVSLWMSKSISPTLPHSLDNYATPDKVHQDLEVFSQLAGSHPEWMGPLDCTYACEDETASLILDALAKRAALPSGTAAPAEDPAPSLPLLSLVPAALALGFVLGEAGKALGEGRLAAAARPPWGGRGGSLLAGVRTASGSRLRVPGARVAAQRQDLHVRSQEAAAMRSEVGALAQRGAEGGAGKCVYLLSDDSGEAAQLLLSRLLVQYVELESPSVVVFTQLDSVSRVRSIVAQAQSSQQDVFVLATLRQRSLSDALAEFGGEMGVRTHNAMAGLQRVMTLASSSVATEELVFMDQLIFDGSTDSLPADGSTSGIKKAQAVDSDFFLMAEAVQFAQQHISGVNSREWADADVLLVGPSRVGKETVACYLAQRGVKVACFTAADERAPPALSSVDPRKVVFLTMSCEFLLRRRENQVQQLKRMGLPAFYDAGYTNCQLIENELDSVVRMAHNQRGSIGPIDISDYDIVEVCDIVLSALKHASIEASSETVRVS</sequence>
<name>A0ABN9WSJ7_9DINO</name>
<dbReference type="PANTHER" id="PTHR31756">
    <property type="entry name" value="PYRUVATE, PHOSPHATE DIKINASE REGULATORY PROTEIN 1, CHLOROPLASTIC"/>
    <property type="match status" value="1"/>
</dbReference>
<organism evidence="6 7">
    <name type="scientific">Prorocentrum cordatum</name>
    <dbReference type="NCBI Taxonomy" id="2364126"/>
    <lineage>
        <taxon>Eukaryota</taxon>
        <taxon>Sar</taxon>
        <taxon>Alveolata</taxon>
        <taxon>Dinophyceae</taxon>
        <taxon>Prorocentrales</taxon>
        <taxon>Prorocentraceae</taxon>
        <taxon>Prorocentrum</taxon>
    </lineage>
</organism>
<evidence type="ECO:0000256" key="4">
    <source>
        <dbReference type="ARBA" id="ARBA00022777"/>
    </source>
</evidence>
<feature type="chain" id="PRO_5046614147" evidence="5">
    <location>
        <begin position="26"/>
        <end position="810"/>
    </location>
</feature>
<dbReference type="InterPro" id="IPR005177">
    <property type="entry name" value="Kinase-pyrophosphorylase"/>
</dbReference>
<protein>
    <submittedName>
        <fullName evidence="6">Uncharacterized protein</fullName>
    </submittedName>
</protein>
<reference evidence="6" key="1">
    <citation type="submission" date="2023-10" db="EMBL/GenBank/DDBJ databases">
        <authorList>
            <person name="Chen Y."/>
            <person name="Shah S."/>
            <person name="Dougan E. K."/>
            <person name="Thang M."/>
            <person name="Chan C."/>
        </authorList>
    </citation>
    <scope>NUCLEOTIDE SEQUENCE [LARGE SCALE GENOMIC DNA]</scope>
</reference>
<accession>A0ABN9WSJ7</accession>
<evidence type="ECO:0000256" key="5">
    <source>
        <dbReference type="SAM" id="SignalP"/>
    </source>
</evidence>
<keyword evidence="3" id="KW-0547">Nucleotide-binding</keyword>
<dbReference type="Pfam" id="PF03618">
    <property type="entry name" value="Kinase-PPPase"/>
    <property type="match status" value="2"/>
</dbReference>
<keyword evidence="5" id="KW-0732">Signal</keyword>
<evidence type="ECO:0000256" key="2">
    <source>
        <dbReference type="ARBA" id="ARBA00022679"/>
    </source>
</evidence>
<gene>
    <name evidence="6" type="ORF">PCOR1329_LOCUS69728</name>
</gene>
<evidence type="ECO:0000256" key="3">
    <source>
        <dbReference type="ARBA" id="ARBA00022741"/>
    </source>
</evidence>
<keyword evidence="7" id="KW-1185">Reference proteome</keyword>
<keyword evidence="4" id="KW-0418">Kinase</keyword>
<dbReference type="PANTHER" id="PTHR31756:SF3">
    <property type="entry name" value="PYRUVATE, PHOSPHATE DIKINASE REGULATORY PROTEIN 1, CHLOROPLASTIC"/>
    <property type="match status" value="1"/>
</dbReference>
<dbReference type="EMBL" id="CAUYUJ010019170">
    <property type="protein sequence ID" value="CAK0889075.1"/>
    <property type="molecule type" value="Genomic_DNA"/>
</dbReference>
<evidence type="ECO:0000313" key="7">
    <source>
        <dbReference type="Proteomes" id="UP001189429"/>
    </source>
</evidence>
<proteinExistence type="predicted"/>
<comment type="caution">
    <text evidence="6">The sequence shown here is derived from an EMBL/GenBank/DDBJ whole genome shotgun (WGS) entry which is preliminary data.</text>
</comment>
<evidence type="ECO:0000256" key="1">
    <source>
        <dbReference type="ARBA" id="ARBA00022527"/>
    </source>
</evidence>
<keyword evidence="1" id="KW-0723">Serine/threonine-protein kinase</keyword>
<feature type="signal peptide" evidence="5">
    <location>
        <begin position="1"/>
        <end position="25"/>
    </location>
</feature>
<dbReference type="Proteomes" id="UP001189429">
    <property type="component" value="Unassembled WGS sequence"/>
</dbReference>
<keyword evidence="2" id="KW-0808">Transferase</keyword>